<evidence type="ECO:0000256" key="22">
    <source>
        <dbReference type="SAM" id="MobiDB-lite"/>
    </source>
</evidence>
<evidence type="ECO:0000256" key="1">
    <source>
        <dbReference type="ARBA" id="ARBA00002444"/>
    </source>
</evidence>
<dbReference type="EC" id="7.1.1.8" evidence="5 20"/>
<evidence type="ECO:0000256" key="8">
    <source>
        <dbReference type="ARBA" id="ARBA00022475"/>
    </source>
</evidence>
<gene>
    <name evidence="24" type="primary">petA</name>
    <name evidence="24" type="ORF">GCM10007989_10710</name>
</gene>
<dbReference type="FunFam" id="2.102.10.10:FF:000001">
    <property type="entry name" value="Cytochrome b-c1 complex subunit Rieske, mitochondrial"/>
    <property type="match status" value="1"/>
</dbReference>
<comment type="catalytic activity">
    <reaction evidence="19 20">
        <text>a quinol + 2 Fe(III)-[cytochrome c](out) = a quinone + 2 Fe(II)-[cytochrome c](out) + 2 H(+)(out)</text>
        <dbReference type="Rhea" id="RHEA:11484"/>
        <dbReference type="Rhea" id="RHEA-COMP:10350"/>
        <dbReference type="Rhea" id="RHEA-COMP:14399"/>
        <dbReference type="ChEBI" id="CHEBI:15378"/>
        <dbReference type="ChEBI" id="CHEBI:24646"/>
        <dbReference type="ChEBI" id="CHEBI:29033"/>
        <dbReference type="ChEBI" id="CHEBI:29034"/>
        <dbReference type="ChEBI" id="CHEBI:132124"/>
        <dbReference type="EC" id="7.1.1.8"/>
    </reaction>
</comment>
<keyword evidence="14 20" id="KW-1133">Transmembrane helix</keyword>
<comment type="subcellular location">
    <subcellularLocation>
        <location evidence="2">Cell membrane</location>
        <topology evidence="2">Single-pass membrane protein</topology>
    </subcellularLocation>
</comment>
<dbReference type="GO" id="GO:0046872">
    <property type="term" value="F:metal ion binding"/>
    <property type="evidence" value="ECO:0007669"/>
    <property type="project" value="UniProtKB-KW"/>
</dbReference>
<dbReference type="Pfam" id="PF10399">
    <property type="entry name" value="UCR_Fe-S_N"/>
    <property type="match status" value="1"/>
</dbReference>
<evidence type="ECO:0000256" key="15">
    <source>
        <dbReference type="ARBA" id="ARBA00023004"/>
    </source>
</evidence>
<evidence type="ECO:0000256" key="16">
    <source>
        <dbReference type="ARBA" id="ARBA00023014"/>
    </source>
</evidence>
<feature type="region of interest" description="Disordered" evidence="22">
    <location>
        <begin position="1"/>
        <end position="23"/>
    </location>
</feature>
<evidence type="ECO:0000256" key="13">
    <source>
        <dbReference type="ARBA" id="ARBA00022982"/>
    </source>
</evidence>
<dbReference type="GO" id="GO:0005886">
    <property type="term" value="C:plasma membrane"/>
    <property type="evidence" value="ECO:0007669"/>
    <property type="project" value="UniProtKB-SubCell"/>
</dbReference>
<evidence type="ECO:0000256" key="21">
    <source>
        <dbReference type="RuleBase" id="RU004497"/>
    </source>
</evidence>
<evidence type="ECO:0000256" key="19">
    <source>
        <dbReference type="ARBA" id="ARBA00029351"/>
    </source>
</evidence>
<feature type="domain" description="Rieske" evidence="23">
    <location>
        <begin position="113"/>
        <end position="203"/>
    </location>
</feature>
<dbReference type="AlphaFoldDB" id="A0A918S272"/>
<evidence type="ECO:0000256" key="5">
    <source>
        <dbReference type="ARBA" id="ARBA00012951"/>
    </source>
</evidence>
<keyword evidence="9 20" id="KW-0812">Transmembrane</keyword>
<dbReference type="SUPFAM" id="SSF50022">
    <property type="entry name" value="ISP domain"/>
    <property type="match status" value="1"/>
</dbReference>
<keyword evidence="13 20" id="KW-0249">Electron transport</keyword>
<dbReference type="NCBIfam" id="TIGR01416">
    <property type="entry name" value="Rieske_proteo"/>
    <property type="match status" value="1"/>
</dbReference>
<evidence type="ECO:0000256" key="11">
    <source>
        <dbReference type="ARBA" id="ARBA00022723"/>
    </source>
</evidence>
<keyword evidence="15" id="KW-0408">Iron</keyword>
<organism evidence="24 25">
    <name type="scientific">Devosia pacifica</name>
    <dbReference type="NCBI Taxonomy" id="1335967"/>
    <lineage>
        <taxon>Bacteria</taxon>
        <taxon>Pseudomonadati</taxon>
        <taxon>Pseudomonadota</taxon>
        <taxon>Alphaproteobacteria</taxon>
        <taxon>Hyphomicrobiales</taxon>
        <taxon>Devosiaceae</taxon>
        <taxon>Devosia</taxon>
    </lineage>
</organism>
<evidence type="ECO:0000256" key="14">
    <source>
        <dbReference type="ARBA" id="ARBA00022989"/>
    </source>
</evidence>
<sequence length="205" mass="22128">MWRPVGDSVPATNSTTRGAGPSLIIVRGPSTLATQAETQTTRRDFLYVATGAVAAVGVGAVAWPLINQLNPDASTLALATIRFNLDGIEVGQSVTILWRGLPVFVRHRTEEEIETARETPLSELKDPQTDAARVKEGHAEWLVMIANCTHLGCIPVGESGEYDGWFCPCHGSVYDTSGRIRRGPAPTNLVVPPYEFLTDSMIEIG</sequence>
<comment type="function">
    <text evidence="1">Component of the ubiquinol-cytochrome c reductase complex (complex III or cytochrome b-c1 complex), which is a respiratory chain that generates an electrochemical potential coupled to ATP synthesis.</text>
</comment>
<dbReference type="PROSITE" id="PS51296">
    <property type="entry name" value="RIESKE"/>
    <property type="match status" value="1"/>
</dbReference>
<dbReference type="InterPro" id="IPR017941">
    <property type="entry name" value="Rieske_2Fe-2S"/>
</dbReference>
<proteinExistence type="inferred from homology"/>
<dbReference type="PANTHER" id="PTHR10134">
    <property type="entry name" value="CYTOCHROME B-C1 COMPLEX SUBUNIT RIESKE, MITOCHONDRIAL"/>
    <property type="match status" value="1"/>
</dbReference>
<evidence type="ECO:0000256" key="18">
    <source>
        <dbReference type="ARBA" id="ARBA00023157"/>
    </source>
</evidence>
<dbReference type="GO" id="GO:0008121">
    <property type="term" value="F:quinol-cytochrome-c reductase activity"/>
    <property type="evidence" value="ECO:0007669"/>
    <property type="project" value="UniProtKB-EC"/>
</dbReference>
<keyword evidence="16" id="KW-0411">Iron-sulfur</keyword>
<comment type="caution">
    <text evidence="24">The sequence shown here is derived from an EMBL/GenBank/DDBJ whole genome shotgun (WGS) entry which is preliminary data.</text>
</comment>
<protein>
    <recommendedName>
        <fullName evidence="6 20">Ubiquinol-cytochrome c reductase iron-sulfur subunit</fullName>
        <ecNumber evidence="5 20">7.1.1.8</ecNumber>
    </recommendedName>
</protein>
<evidence type="ECO:0000256" key="4">
    <source>
        <dbReference type="ARBA" id="ARBA00011649"/>
    </source>
</evidence>
<evidence type="ECO:0000313" key="24">
    <source>
        <dbReference type="EMBL" id="GHA17378.1"/>
    </source>
</evidence>
<keyword evidence="17 20" id="KW-0472">Membrane</keyword>
<dbReference type="EMBL" id="BMZE01000001">
    <property type="protein sequence ID" value="GHA17378.1"/>
    <property type="molecule type" value="Genomic_DNA"/>
</dbReference>
<dbReference type="InterPro" id="IPR014349">
    <property type="entry name" value="Rieske_Fe-S_prot"/>
</dbReference>
<dbReference type="Proteomes" id="UP000646579">
    <property type="component" value="Unassembled WGS sequence"/>
</dbReference>
<comment type="miscellaneous">
    <text evidence="20">The Rieske protein is a high potential 2Fe-2S protein.</text>
</comment>
<evidence type="ECO:0000256" key="3">
    <source>
        <dbReference type="ARBA" id="ARBA00010651"/>
    </source>
</evidence>
<accession>A0A918S272</accession>
<keyword evidence="7 20" id="KW-0813">Transport</keyword>
<dbReference type="InterPro" id="IPR019546">
    <property type="entry name" value="TAT_signal_bac_arc"/>
</dbReference>
<reference evidence="24" key="1">
    <citation type="journal article" date="2014" name="Int. J. Syst. Evol. Microbiol.">
        <title>Complete genome sequence of Corynebacterium casei LMG S-19264T (=DSM 44701T), isolated from a smear-ripened cheese.</title>
        <authorList>
            <consortium name="US DOE Joint Genome Institute (JGI-PGF)"/>
            <person name="Walter F."/>
            <person name="Albersmeier A."/>
            <person name="Kalinowski J."/>
            <person name="Ruckert C."/>
        </authorList>
    </citation>
    <scope>NUCLEOTIDE SEQUENCE</scope>
    <source>
        <strain evidence="24">KCTC 32437</strain>
    </source>
</reference>
<dbReference type="GO" id="GO:0051537">
    <property type="term" value="F:2 iron, 2 sulfur cluster binding"/>
    <property type="evidence" value="ECO:0007669"/>
    <property type="project" value="UniProtKB-KW"/>
</dbReference>
<evidence type="ECO:0000259" key="23">
    <source>
        <dbReference type="PROSITE" id="PS51296"/>
    </source>
</evidence>
<evidence type="ECO:0000256" key="20">
    <source>
        <dbReference type="RuleBase" id="RU004494"/>
    </source>
</evidence>
<evidence type="ECO:0000256" key="9">
    <source>
        <dbReference type="ARBA" id="ARBA00022692"/>
    </source>
</evidence>
<comment type="cofactor">
    <cofactor evidence="20">
        <name>[2Fe-2S] cluster</name>
        <dbReference type="ChEBI" id="CHEBI:190135"/>
    </cofactor>
    <text evidence="20">Binds 1 [2Fe-2S] cluster per subunit.</text>
</comment>
<dbReference type="InterPro" id="IPR036922">
    <property type="entry name" value="Rieske_2Fe-2S_sf"/>
</dbReference>
<keyword evidence="10" id="KW-0001">2Fe-2S</keyword>
<name>A0A918S272_9HYPH</name>
<comment type="similarity">
    <text evidence="3">Belongs to the Rieske iron-sulfur protein family.</text>
</comment>
<feature type="transmembrane region" description="Helical" evidence="20">
    <location>
        <begin position="45"/>
        <end position="66"/>
    </location>
</feature>
<evidence type="ECO:0000256" key="12">
    <source>
        <dbReference type="ARBA" id="ARBA00022967"/>
    </source>
</evidence>
<evidence type="ECO:0000256" key="10">
    <source>
        <dbReference type="ARBA" id="ARBA00022714"/>
    </source>
</evidence>
<dbReference type="PRINTS" id="PR00162">
    <property type="entry name" value="RIESKE"/>
</dbReference>
<keyword evidence="18" id="KW-1015">Disulfide bond</keyword>
<dbReference type="InterPro" id="IPR006317">
    <property type="entry name" value="Ubiquinol_cyt_c_Rdtase_Fe-S-su"/>
</dbReference>
<dbReference type="InterPro" id="IPR019470">
    <property type="entry name" value="Ubiq_cytC_Rdtase_Fe-S_su_TAT"/>
</dbReference>
<dbReference type="NCBIfam" id="TIGR01409">
    <property type="entry name" value="TAT_signal_seq"/>
    <property type="match status" value="1"/>
</dbReference>
<keyword evidence="25" id="KW-1185">Reference proteome</keyword>
<dbReference type="CDD" id="cd03470">
    <property type="entry name" value="Rieske_cytochrome_bc1"/>
    <property type="match status" value="1"/>
</dbReference>
<dbReference type="Gene3D" id="2.102.10.10">
    <property type="entry name" value="Rieske [2Fe-2S] iron-sulphur domain"/>
    <property type="match status" value="1"/>
</dbReference>
<dbReference type="InterPro" id="IPR005805">
    <property type="entry name" value="Rieske_Fe-S_prot_C"/>
</dbReference>
<evidence type="ECO:0000256" key="7">
    <source>
        <dbReference type="ARBA" id="ARBA00022448"/>
    </source>
</evidence>
<comment type="subunit">
    <text evidence="4 21">The main subunits of complex b-c1 are: cytochrome b, cytochrome c1 and the Rieske protein.</text>
</comment>
<keyword evidence="12" id="KW-1278">Translocase</keyword>
<dbReference type="Gene3D" id="1.20.5.510">
    <property type="entry name" value="Single helix bin"/>
    <property type="match status" value="1"/>
</dbReference>
<keyword evidence="8" id="KW-1003">Cell membrane</keyword>
<evidence type="ECO:0000256" key="17">
    <source>
        <dbReference type="ARBA" id="ARBA00023136"/>
    </source>
</evidence>
<keyword evidence="11" id="KW-0479">Metal-binding</keyword>
<evidence type="ECO:0000256" key="2">
    <source>
        <dbReference type="ARBA" id="ARBA00004162"/>
    </source>
</evidence>
<evidence type="ECO:0000256" key="6">
    <source>
        <dbReference type="ARBA" id="ARBA00019816"/>
    </source>
</evidence>
<dbReference type="Pfam" id="PF00355">
    <property type="entry name" value="Rieske"/>
    <property type="match status" value="1"/>
</dbReference>
<reference evidence="24" key="2">
    <citation type="submission" date="2020-09" db="EMBL/GenBank/DDBJ databases">
        <authorList>
            <person name="Sun Q."/>
            <person name="Kim S."/>
        </authorList>
    </citation>
    <scope>NUCLEOTIDE SEQUENCE</scope>
    <source>
        <strain evidence="24">KCTC 32437</strain>
    </source>
</reference>
<evidence type="ECO:0000313" key="25">
    <source>
        <dbReference type="Proteomes" id="UP000646579"/>
    </source>
</evidence>